<dbReference type="PROSITE" id="PS51764">
    <property type="entry name" value="GH26"/>
    <property type="match status" value="1"/>
</dbReference>
<feature type="domain" description="GH26" evidence="7">
    <location>
        <begin position="149"/>
        <end position="462"/>
    </location>
</feature>
<dbReference type="GO" id="GO:0006080">
    <property type="term" value="P:substituted mannan metabolic process"/>
    <property type="evidence" value="ECO:0007669"/>
    <property type="project" value="InterPro"/>
</dbReference>
<organism evidence="8 9">
    <name type="scientific">Candidatus Cryptobacteroides intestinavium</name>
    <dbReference type="NCBI Taxonomy" id="2840766"/>
    <lineage>
        <taxon>Bacteria</taxon>
        <taxon>Pseudomonadati</taxon>
        <taxon>Bacteroidota</taxon>
        <taxon>Bacteroidia</taxon>
        <taxon>Bacteroidales</taxon>
        <taxon>Candidatus Cryptobacteroides</taxon>
    </lineage>
</organism>
<dbReference type="SUPFAM" id="SSF51445">
    <property type="entry name" value="(Trans)glycosidases"/>
    <property type="match status" value="1"/>
</dbReference>
<accession>A0A9D9ES63</accession>
<protein>
    <submittedName>
        <fullName evidence="8">Ig-like domain-containing protein</fullName>
    </submittedName>
</protein>
<evidence type="ECO:0000256" key="2">
    <source>
        <dbReference type="ARBA" id="ARBA00022729"/>
    </source>
</evidence>
<proteinExistence type="inferred from homology"/>
<dbReference type="Proteomes" id="UP000823661">
    <property type="component" value="Unassembled WGS sequence"/>
</dbReference>
<keyword evidence="4 5" id="KW-0326">Glycosidase</keyword>
<feature type="signal peptide" evidence="6">
    <location>
        <begin position="1"/>
        <end position="20"/>
    </location>
</feature>
<dbReference type="InterPro" id="IPR022790">
    <property type="entry name" value="GH26_dom"/>
</dbReference>
<evidence type="ECO:0000256" key="1">
    <source>
        <dbReference type="ARBA" id="ARBA00007754"/>
    </source>
</evidence>
<evidence type="ECO:0000256" key="5">
    <source>
        <dbReference type="PROSITE-ProRule" id="PRU01100"/>
    </source>
</evidence>
<dbReference type="Pfam" id="PF02156">
    <property type="entry name" value="Glyco_hydro_26"/>
    <property type="match status" value="1"/>
</dbReference>
<dbReference type="InterPro" id="IPR032812">
    <property type="entry name" value="SbsA_Ig"/>
</dbReference>
<keyword evidence="3 5" id="KW-0378">Hydrolase</keyword>
<sequence>MKRISLFVTLLAFIASTSCQKPEDPGSSTVADAPVLVSSSPADGATDISGSSIDLVLTFDRNVICPAASHGMITVDRGAAIEKVNAYMKDVTVTVSGLQRGETYTVTFPEGTITGYSDNPAAGISIRFSTRALAEQEIDRELVTENPIPQARRLYEYLLEIYGKGTLSGAMAHVAWNTDEAGWVGQCTGTYPAVAYFDYIHLASSPANWIDYGDISPVRDWWEDNGLVGASWHWNVPRTEDADDPLEYTCDPDIDFSAAEAVKEGTWENGFVNSSLEKLSGYLKLLQDAGIPVIWRPLHEAAGNTYTQWHSGAWFWWGADGAQAYKDLWIYVFNYLKDAGIRNLIWVWTTQTSSFEDIDMEYYPGDEYVDIIGRDVYDNTDAQNLAAQFTDITQVYTRKMAALSELGGVADMASQWDAGASWLFFMPWYDYDNDFTEGYAHGHADISWWKNSFASDAVISRDELPSGLFE</sequence>
<dbReference type="InterPro" id="IPR000805">
    <property type="entry name" value="Glyco_hydro_26"/>
</dbReference>
<dbReference type="Pfam" id="PF13205">
    <property type="entry name" value="Big_5"/>
    <property type="match status" value="1"/>
</dbReference>
<reference evidence="8" key="1">
    <citation type="submission" date="2020-10" db="EMBL/GenBank/DDBJ databases">
        <authorList>
            <person name="Gilroy R."/>
        </authorList>
    </citation>
    <scope>NUCLEOTIDE SEQUENCE</scope>
    <source>
        <strain evidence="8">B1-20833</strain>
    </source>
</reference>
<evidence type="ECO:0000313" key="8">
    <source>
        <dbReference type="EMBL" id="MBO8451751.1"/>
    </source>
</evidence>
<dbReference type="Gene3D" id="3.20.20.80">
    <property type="entry name" value="Glycosidases"/>
    <property type="match status" value="1"/>
</dbReference>
<feature type="chain" id="PRO_5039513172" evidence="6">
    <location>
        <begin position="21"/>
        <end position="470"/>
    </location>
</feature>
<dbReference type="PANTHER" id="PTHR40079:SF4">
    <property type="entry name" value="GH26 DOMAIN-CONTAINING PROTEIN-RELATED"/>
    <property type="match status" value="1"/>
</dbReference>
<keyword evidence="2 6" id="KW-0732">Signal</keyword>
<dbReference type="InterPro" id="IPR017853">
    <property type="entry name" value="GH"/>
</dbReference>
<gene>
    <name evidence="8" type="ORF">IAC06_02550</name>
</gene>
<dbReference type="PROSITE" id="PS51257">
    <property type="entry name" value="PROKAR_LIPOPROTEIN"/>
    <property type="match status" value="1"/>
</dbReference>
<evidence type="ECO:0000256" key="3">
    <source>
        <dbReference type="ARBA" id="ARBA00022801"/>
    </source>
</evidence>
<dbReference type="PANTHER" id="PTHR40079">
    <property type="entry name" value="MANNAN ENDO-1,4-BETA-MANNOSIDASE E-RELATED"/>
    <property type="match status" value="1"/>
</dbReference>
<feature type="active site" description="Nucleophile" evidence="5">
    <location>
        <position position="405"/>
    </location>
</feature>
<dbReference type="EMBL" id="JADIMI010000021">
    <property type="protein sequence ID" value="MBO8451751.1"/>
    <property type="molecule type" value="Genomic_DNA"/>
</dbReference>
<evidence type="ECO:0000313" key="9">
    <source>
        <dbReference type="Proteomes" id="UP000823661"/>
    </source>
</evidence>
<evidence type="ECO:0000256" key="4">
    <source>
        <dbReference type="ARBA" id="ARBA00023295"/>
    </source>
</evidence>
<comment type="similarity">
    <text evidence="1 5">Belongs to the glycosyl hydrolase 26 family.</text>
</comment>
<evidence type="ECO:0000259" key="7">
    <source>
        <dbReference type="PROSITE" id="PS51764"/>
    </source>
</evidence>
<dbReference type="GO" id="GO:0016985">
    <property type="term" value="F:mannan endo-1,4-beta-mannosidase activity"/>
    <property type="evidence" value="ECO:0007669"/>
    <property type="project" value="InterPro"/>
</dbReference>
<name>A0A9D9ES63_9BACT</name>
<reference evidence="8" key="2">
    <citation type="journal article" date="2021" name="PeerJ">
        <title>Extensive microbial diversity within the chicken gut microbiome revealed by metagenomics and culture.</title>
        <authorList>
            <person name="Gilroy R."/>
            <person name="Ravi A."/>
            <person name="Getino M."/>
            <person name="Pursley I."/>
            <person name="Horton D.L."/>
            <person name="Alikhan N.F."/>
            <person name="Baker D."/>
            <person name="Gharbi K."/>
            <person name="Hall N."/>
            <person name="Watson M."/>
            <person name="Adriaenssens E.M."/>
            <person name="Foster-Nyarko E."/>
            <person name="Jarju S."/>
            <person name="Secka A."/>
            <person name="Antonio M."/>
            <person name="Oren A."/>
            <person name="Chaudhuri R.R."/>
            <person name="La Ragione R."/>
            <person name="Hildebrand F."/>
            <person name="Pallen M.J."/>
        </authorList>
    </citation>
    <scope>NUCLEOTIDE SEQUENCE</scope>
    <source>
        <strain evidence="8">B1-20833</strain>
    </source>
</reference>
<evidence type="ECO:0000256" key="6">
    <source>
        <dbReference type="SAM" id="SignalP"/>
    </source>
</evidence>
<feature type="active site" description="Proton donor" evidence="5">
    <location>
        <position position="300"/>
    </location>
</feature>
<dbReference type="AlphaFoldDB" id="A0A9D9ES63"/>
<comment type="caution">
    <text evidence="8">The sequence shown here is derived from an EMBL/GenBank/DDBJ whole genome shotgun (WGS) entry which is preliminary data.</text>
</comment>
<dbReference type="PRINTS" id="PR00739">
    <property type="entry name" value="GLHYDRLASE26"/>
</dbReference>